<evidence type="ECO:0000256" key="8">
    <source>
        <dbReference type="ARBA" id="ARBA00023155"/>
    </source>
</evidence>
<keyword evidence="10" id="KW-0675">Receptor</keyword>
<dbReference type="GO" id="GO:0000981">
    <property type="term" value="F:DNA-binding transcription factor activity, RNA polymerase II-specific"/>
    <property type="evidence" value="ECO:0007669"/>
    <property type="project" value="TreeGrafter"/>
</dbReference>
<keyword evidence="7 12" id="KW-0238">DNA-binding</keyword>
<evidence type="ECO:0000256" key="14">
    <source>
        <dbReference type="RuleBase" id="RU361129"/>
    </source>
</evidence>
<dbReference type="OrthoDB" id="10068888at2759"/>
<dbReference type="STRING" id="1611254.A0A2G5V890"/>
<dbReference type="InterPro" id="IPR051649">
    <property type="entry name" value="CUT_Homeobox"/>
</dbReference>
<dbReference type="SMART" id="SM01109">
    <property type="entry name" value="CUT"/>
    <property type="match status" value="1"/>
</dbReference>
<dbReference type="PANTHER" id="PTHR14057">
    <property type="entry name" value="TRANSCRIPTION FACTOR ONECUT"/>
    <property type="match status" value="1"/>
</dbReference>
<evidence type="ECO:0000256" key="6">
    <source>
        <dbReference type="ARBA" id="ARBA00023015"/>
    </source>
</evidence>
<dbReference type="FunFam" id="1.10.260.40:FF:000005">
    <property type="entry name" value="One cut domain family member"/>
    <property type="match status" value="1"/>
</dbReference>
<proteinExistence type="inferred from homology"/>
<keyword evidence="9 14" id="KW-0804">Transcription</keyword>
<dbReference type="AlphaFoldDB" id="A0A2G5V890"/>
<evidence type="ECO:0000256" key="10">
    <source>
        <dbReference type="ARBA" id="ARBA00023170"/>
    </source>
</evidence>
<dbReference type="SMART" id="SM00389">
    <property type="entry name" value="HOX"/>
    <property type="match status" value="1"/>
</dbReference>
<dbReference type="GO" id="GO:0008270">
    <property type="term" value="F:zinc ion binding"/>
    <property type="evidence" value="ECO:0007669"/>
    <property type="project" value="UniProtKB-KW"/>
</dbReference>
<dbReference type="Pfam" id="PF00105">
    <property type="entry name" value="zf-C4"/>
    <property type="match status" value="1"/>
</dbReference>
<keyword evidence="11 12" id="KW-0539">Nucleus</keyword>
<evidence type="ECO:0000256" key="1">
    <source>
        <dbReference type="ARBA" id="ARBA00004123"/>
    </source>
</evidence>
<evidence type="ECO:0000256" key="2">
    <source>
        <dbReference type="ARBA" id="ARBA00008190"/>
    </source>
</evidence>
<dbReference type="SUPFAM" id="SSF57716">
    <property type="entry name" value="Glucocorticoid receptor-like (DNA-binding domain)"/>
    <property type="match status" value="1"/>
</dbReference>
<evidence type="ECO:0000256" key="11">
    <source>
        <dbReference type="ARBA" id="ARBA00023242"/>
    </source>
</evidence>
<dbReference type="Gene3D" id="3.30.50.10">
    <property type="entry name" value="Erythroid Transcription Factor GATA-1, subunit A"/>
    <property type="match status" value="1"/>
</dbReference>
<keyword evidence="4" id="KW-0863">Zinc-finger</keyword>
<dbReference type="SUPFAM" id="SSF47413">
    <property type="entry name" value="lambda repressor-like DNA-binding domains"/>
    <property type="match status" value="1"/>
</dbReference>
<sequence length="302" mass="34896">MLPDTIMSPSSSSRSNNLRSSAKKSNPAPKTPKVNQNNGINQKVCEICGAKPRGRFHGVMACPACWRFYQRHAGEKFECRLSKNCDITVSTRNECQFCRLQKCQNLILRNQTKHNPSSSSAPKPPVTDSQFDVHARLLVAPLEDGAVLDTKTLCDSILQEMEKRNITRKVFAKNVANLSHYYLPRILKNPKPWEHIPSSGRMTFIRFHNWIQLPEKERMAIVNCVLPKKKSSKRISKPKKPQLKFTDVQKKTLAAIFEETQKPTREIIEMISDHLNLEFKTVLNYFNRNRQRQLDLRRQQNQ</sequence>
<dbReference type="InterPro" id="IPR010982">
    <property type="entry name" value="Lambda_DNA-bd_dom_sf"/>
</dbReference>
<reference evidence="20" key="1">
    <citation type="submission" date="2017-10" db="EMBL/GenBank/DDBJ databases">
        <title>Rapid genome shrinkage in a self-fertile nematode reveals novel sperm competition proteins.</title>
        <authorList>
            <person name="Yin D."/>
            <person name="Schwarz E.M."/>
            <person name="Thomas C.G."/>
            <person name="Felde R.L."/>
            <person name="Korf I.F."/>
            <person name="Cutter A.D."/>
            <person name="Schartner C.M."/>
            <person name="Ralston E.J."/>
            <person name="Meyer B.J."/>
            <person name="Haag E.S."/>
        </authorList>
    </citation>
    <scope>NUCLEOTIDE SEQUENCE [LARGE SCALE GENOMIC DNA]</scope>
    <source>
        <strain evidence="20">JU1422</strain>
    </source>
</reference>
<accession>A0A2G5V890</accession>
<feature type="compositionally biased region" description="Low complexity" evidence="15">
    <location>
        <begin position="8"/>
        <end position="26"/>
    </location>
</feature>
<keyword evidence="5" id="KW-0862">Zinc</keyword>
<keyword evidence="8 12" id="KW-0371">Homeobox</keyword>
<comment type="similarity">
    <text evidence="2 14">Belongs to the CUT homeobox family.</text>
</comment>
<evidence type="ECO:0000256" key="5">
    <source>
        <dbReference type="ARBA" id="ARBA00022833"/>
    </source>
</evidence>
<dbReference type="GO" id="GO:0005634">
    <property type="term" value="C:nucleus"/>
    <property type="evidence" value="ECO:0007669"/>
    <property type="project" value="UniProtKB-SubCell"/>
</dbReference>
<dbReference type="GO" id="GO:0000978">
    <property type="term" value="F:RNA polymerase II cis-regulatory region sequence-specific DNA binding"/>
    <property type="evidence" value="ECO:0007669"/>
    <property type="project" value="TreeGrafter"/>
</dbReference>
<evidence type="ECO:0000259" key="17">
    <source>
        <dbReference type="PROSITE" id="PS51030"/>
    </source>
</evidence>
<evidence type="ECO:0000256" key="9">
    <source>
        <dbReference type="ARBA" id="ARBA00023163"/>
    </source>
</evidence>
<comment type="subcellular location">
    <subcellularLocation>
        <location evidence="1 12 13">Nucleus</location>
    </subcellularLocation>
</comment>
<evidence type="ECO:0000259" key="16">
    <source>
        <dbReference type="PROSITE" id="PS50071"/>
    </source>
</evidence>
<dbReference type="Pfam" id="PF02376">
    <property type="entry name" value="CUT"/>
    <property type="match status" value="1"/>
</dbReference>
<dbReference type="InterPro" id="IPR009057">
    <property type="entry name" value="Homeodomain-like_sf"/>
</dbReference>
<dbReference type="InterPro" id="IPR013088">
    <property type="entry name" value="Znf_NHR/GATA"/>
</dbReference>
<evidence type="ECO:0000256" key="4">
    <source>
        <dbReference type="ARBA" id="ARBA00022771"/>
    </source>
</evidence>
<name>A0A2G5V890_9PELO</name>
<dbReference type="Proteomes" id="UP000230233">
    <property type="component" value="Chromosome II"/>
</dbReference>
<feature type="domain" description="Homeobox" evidence="16">
    <location>
        <begin position="236"/>
        <end position="296"/>
    </location>
</feature>
<feature type="domain" description="Nuclear receptor" evidence="17">
    <location>
        <begin position="42"/>
        <end position="115"/>
    </location>
</feature>
<dbReference type="SMART" id="SM00399">
    <property type="entry name" value="ZnF_C4"/>
    <property type="match status" value="1"/>
</dbReference>
<evidence type="ECO:0000256" key="3">
    <source>
        <dbReference type="ARBA" id="ARBA00022723"/>
    </source>
</evidence>
<dbReference type="Pfam" id="PF00046">
    <property type="entry name" value="Homeodomain"/>
    <property type="match status" value="1"/>
</dbReference>
<dbReference type="InterPro" id="IPR001356">
    <property type="entry name" value="HD"/>
</dbReference>
<dbReference type="InterPro" id="IPR003350">
    <property type="entry name" value="CUT_dom"/>
</dbReference>
<dbReference type="Gene3D" id="1.10.260.40">
    <property type="entry name" value="lambda repressor-like DNA-binding domains"/>
    <property type="match status" value="1"/>
</dbReference>
<dbReference type="Gene3D" id="1.10.10.60">
    <property type="entry name" value="Homeodomain-like"/>
    <property type="match status" value="1"/>
</dbReference>
<keyword evidence="3" id="KW-0479">Metal-binding</keyword>
<dbReference type="EMBL" id="PDUG01000002">
    <property type="protein sequence ID" value="PIC48009.1"/>
    <property type="molecule type" value="Genomic_DNA"/>
</dbReference>
<evidence type="ECO:0000256" key="12">
    <source>
        <dbReference type="PROSITE-ProRule" id="PRU00108"/>
    </source>
</evidence>
<organism evidence="19 20">
    <name type="scientific">Caenorhabditis nigoni</name>
    <dbReference type="NCBI Taxonomy" id="1611254"/>
    <lineage>
        <taxon>Eukaryota</taxon>
        <taxon>Metazoa</taxon>
        <taxon>Ecdysozoa</taxon>
        <taxon>Nematoda</taxon>
        <taxon>Chromadorea</taxon>
        <taxon>Rhabditida</taxon>
        <taxon>Rhabditina</taxon>
        <taxon>Rhabditomorpha</taxon>
        <taxon>Rhabditoidea</taxon>
        <taxon>Rhabditidae</taxon>
        <taxon>Peloderinae</taxon>
        <taxon>Caenorhabditis</taxon>
    </lineage>
</organism>
<dbReference type="PANTHER" id="PTHR14057:SF32">
    <property type="entry name" value="HOMEOBOX PROTEIN CEH-21-RELATED"/>
    <property type="match status" value="1"/>
</dbReference>
<dbReference type="CDD" id="cd00086">
    <property type="entry name" value="homeodomain"/>
    <property type="match status" value="1"/>
</dbReference>
<evidence type="ECO:0000256" key="7">
    <source>
        <dbReference type="ARBA" id="ARBA00023125"/>
    </source>
</evidence>
<dbReference type="PRINTS" id="PR00047">
    <property type="entry name" value="STROIDFINGER"/>
</dbReference>
<gene>
    <name evidence="19" type="primary">Cnig_chr_II.g7150</name>
    <name evidence="19" type="ORF">B9Z55_007150</name>
</gene>
<feature type="region of interest" description="Disordered" evidence="15">
    <location>
        <begin position="1"/>
        <end position="37"/>
    </location>
</feature>
<dbReference type="PROSITE" id="PS51030">
    <property type="entry name" value="NUCLEAR_REC_DBD_2"/>
    <property type="match status" value="1"/>
</dbReference>
<evidence type="ECO:0000256" key="15">
    <source>
        <dbReference type="SAM" id="MobiDB-lite"/>
    </source>
</evidence>
<evidence type="ECO:0000313" key="20">
    <source>
        <dbReference type="Proteomes" id="UP000230233"/>
    </source>
</evidence>
<evidence type="ECO:0000256" key="13">
    <source>
        <dbReference type="RuleBase" id="RU000682"/>
    </source>
</evidence>
<feature type="domain" description="CUT" evidence="18">
    <location>
        <begin position="139"/>
        <end position="226"/>
    </location>
</feature>
<evidence type="ECO:0000259" key="18">
    <source>
        <dbReference type="PROSITE" id="PS51042"/>
    </source>
</evidence>
<protein>
    <recommendedName>
        <fullName evidence="14">One cut domain family member</fullName>
    </recommendedName>
</protein>
<dbReference type="PROSITE" id="PS51042">
    <property type="entry name" value="CUT"/>
    <property type="match status" value="1"/>
</dbReference>
<keyword evidence="6 14" id="KW-0805">Transcription regulation</keyword>
<dbReference type="SUPFAM" id="SSF46689">
    <property type="entry name" value="Homeodomain-like"/>
    <property type="match status" value="1"/>
</dbReference>
<feature type="DNA-binding region" description="Homeobox" evidence="12">
    <location>
        <begin position="238"/>
        <end position="297"/>
    </location>
</feature>
<dbReference type="PROSITE" id="PS50071">
    <property type="entry name" value="HOMEOBOX_2"/>
    <property type="match status" value="1"/>
</dbReference>
<keyword evidence="20" id="KW-1185">Reference proteome</keyword>
<dbReference type="InterPro" id="IPR001628">
    <property type="entry name" value="Znf_hrmn_rcpt"/>
</dbReference>
<evidence type="ECO:0000313" key="19">
    <source>
        <dbReference type="EMBL" id="PIC48009.1"/>
    </source>
</evidence>
<comment type="caution">
    <text evidence="19">The sequence shown here is derived from an EMBL/GenBank/DDBJ whole genome shotgun (WGS) entry which is preliminary data.</text>
</comment>